<organism evidence="1 2">
    <name type="scientific">Metaclostridioides mangenotii</name>
    <dbReference type="NCBI Taxonomy" id="1540"/>
    <lineage>
        <taxon>Bacteria</taxon>
        <taxon>Bacillati</taxon>
        <taxon>Bacillota</taxon>
        <taxon>Clostridia</taxon>
        <taxon>Peptostreptococcales</taxon>
        <taxon>Peptostreptococcaceae</taxon>
        <taxon>Metaclostridioides</taxon>
    </lineage>
</organism>
<name>A0ABS4EDM4_9FIRM</name>
<accession>A0ABS4EDM4</accession>
<keyword evidence="2" id="KW-1185">Reference proteome</keyword>
<protein>
    <submittedName>
        <fullName evidence="1">Uncharacterized protein</fullName>
    </submittedName>
</protein>
<sequence length="39" mass="4590">MKIITIKSIRLAVSGNYDKVMYAEYDSKVKEFYRTTTLL</sequence>
<proteinExistence type="predicted"/>
<gene>
    <name evidence="1" type="ORF">J2Z43_002440</name>
</gene>
<reference evidence="1 2" key="1">
    <citation type="submission" date="2021-03" db="EMBL/GenBank/DDBJ databases">
        <title>Genomic Encyclopedia of Type Strains, Phase IV (KMG-IV): sequencing the most valuable type-strain genomes for metagenomic binning, comparative biology and taxonomic classification.</title>
        <authorList>
            <person name="Goeker M."/>
        </authorList>
    </citation>
    <scope>NUCLEOTIDE SEQUENCE [LARGE SCALE GENOMIC DNA]</scope>
    <source>
        <strain evidence="1 2">DSM 1289</strain>
    </source>
</reference>
<dbReference type="EMBL" id="JAGGJX010000006">
    <property type="protein sequence ID" value="MBP1856038.1"/>
    <property type="molecule type" value="Genomic_DNA"/>
</dbReference>
<evidence type="ECO:0000313" key="1">
    <source>
        <dbReference type="EMBL" id="MBP1856038.1"/>
    </source>
</evidence>
<comment type="caution">
    <text evidence="1">The sequence shown here is derived from an EMBL/GenBank/DDBJ whole genome shotgun (WGS) entry which is preliminary data.</text>
</comment>
<dbReference type="Proteomes" id="UP000767291">
    <property type="component" value="Unassembled WGS sequence"/>
</dbReference>
<evidence type="ECO:0000313" key="2">
    <source>
        <dbReference type="Proteomes" id="UP000767291"/>
    </source>
</evidence>